<organism evidence="1 2">
    <name type="scientific">Pelomonas parva</name>
    <dbReference type="NCBI Taxonomy" id="3299032"/>
    <lineage>
        <taxon>Bacteria</taxon>
        <taxon>Pseudomonadati</taxon>
        <taxon>Pseudomonadota</taxon>
        <taxon>Betaproteobacteria</taxon>
        <taxon>Burkholderiales</taxon>
        <taxon>Sphaerotilaceae</taxon>
        <taxon>Roseateles</taxon>
    </lineage>
</organism>
<sequence>MVLIDEWHFQGQPMEGPEPYPRHLRVFNPDGSLRLRIYPPRIDGHSKAEDSWIECPRNFAERGIPFGSPASDGHYDMVVEYDWQTGQILRWINAAPWLRY</sequence>
<evidence type="ECO:0000313" key="2">
    <source>
        <dbReference type="Proteomes" id="UP001606210"/>
    </source>
</evidence>
<keyword evidence="2" id="KW-1185">Reference proteome</keyword>
<dbReference type="RefSeq" id="WP_394478585.1">
    <property type="nucleotide sequence ID" value="NZ_JBIGHV010000003.1"/>
</dbReference>
<accession>A0ABW7F1H9</accession>
<dbReference type="EMBL" id="JBIGHV010000003">
    <property type="protein sequence ID" value="MFG6430370.1"/>
    <property type="molecule type" value="Genomic_DNA"/>
</dbReference>
<protein>
    <submittedName>
        <fullName evidence="1">Uncharacterized protein</fullName>
    </submittedName>
</protein>
<proteinExistence type="predicted"/>
<evidence type="ECO:0000313" key="1">
    <source>
        <dbReference type="EMBL" id="MFG6430370.1"/>
    </source>
</evidence>
<gene>
    <name evidence="1" type="ORF">ACG00Y_10620</name>
</gene>
<name>A0ABW7F1H9_9BURK</name>
<dbReference type="Proteomes" id="UP001606210">
    <property type="component" value="Unassembled WGS sequence"/>
</dbReference>
<reference evidence="1 2" key="1">
    <citation type="submission" date="2024-08" db="EMBL/GenBank/DDBJ databases">
        <authorList>
            <person name="Lu H."/>
        </authorList>
    </citation>
    <scope>NUCLEOTIDE SEQUENCE [LARGE SCALE GENOMIC DNA]</scope>
    <source>
        <strain evidence="1 2">LYH14W</strain>
    </source>
</reference>
<comment type="caution">
    <text evidence="1">The sequence shown here is derived from an EMBL/GenBank/DDBJ whole genome shotgun (WGS) entry which is preliminary data.</text>
</comment>